<dbReference type="EC" id="1.14.1.-" evidence="2"/>
<dbReference type="GO" id="GO:0051213">
    <property type="term" value="F:dioxygenase activity"/>
    <property type="evidence" value="ECO:0007669"/>
    <property type="project" value="UniProtKB-KW"/>
</dbReference>
<dbReference type="NCBIfam" id="NF007479">
    <property type="entry name" value="PRK10069.1"/>
    <property type="match status" value="1"/>
</dbReference>
<reference evidence="2" key="1">
    <citation type="submission" date="2015-10" db="EMBL/GenBank/DDBJ databases">
        <authorList>
            <person name="Gilbert D.G."/>
        </authorList>
    </citation>
    <scope>NUCLEOTIDE SEQUENCE</scope>
</reference>
<evidence type="ECO:0000313" key="2">
    <source>
        <dbReference type="EMBL" id="CUV02261.1"/>
    </source>
</evidence>
<dbReference type="PANTHER" id="PTHR41534:SF2">
    <property type="entry name" value="3-PHENYLPROPIONATE_CINNAMIC ACID DIOXYGENASE SUBUNIT BETA"/>
    <property type="match status" value="1"/>
</dbReference>
<dbReference type="EMBL" id="FAXA01000209">
    <property type="protein sequence ID" value="CUV02261.1"/>
    <property type="molecule type" value="Genomic_DNA"/>
</dbReference>
<sequence length="187" mass="21982">MQDGIPDEVAMTAQTFGDGVSQSELWHELMQFYINEAWLLDDRKFREWLDLFTDDVFYFMPRRLNVGRQDLSREISEEGDLAIFEDDKTYMTMRVDRLDTGMAWSEDPPSRTRHLVGNLVIEPLPEGDLKAKTAFILYRSHHETDENIFAGSREDHLREEDGRWKIYKRTIVLDANVILAKNLSVFF</sequence>
<protein>
    <submittedName>
        <fullName evidence="2">3-phenylpropionate dioxygenase beta subunit</fullName>
        <ecNumber evidence="2">1.14.1.-</ecNumber>
    </submittedName>
</protein>
<proteinExistence type="predicted"/>
<keyword evidence="2" id="KW-0223">Dioxygenase</keyword>
<dbReference type="InterPro" id="IPR000391">
    <property type="entry name" value="Rng_hydr_dOase-bsu"/>
</dbReference>
<evidence type="ECO:0000256" key="1">
    <source>
        <dbReference type="ARBA" id="ARBA00023002"/>
    </source>
</evidence>
<dbReference type="Pfam" id="PF00866">
    <property type="entry name" value="Ring_hydroxyl_B"/>
    <property type="match status" value="1"/>
</dbReference>
<accession>A0A160V8F9</accession>
<dbReference type="CDD" id="cd00667">
    <property type="entry name" value="ring_hydroxylating_dioxygenases_beta"/>
    <property type="match status" value="1"/>
</dbReference>
<dbReference type="AlphaFoldDB" id="A0A160V8F9"/>
<name>A0A160V8F9_9ZZZZ</name>
<dbReference type="InterPro" id="IPR032710">
    <property type="entry name" value="NTF2-like_dom_sf"/>
</dbReference>
<dbReference type="PANTHER" id="PTHR41534">
    <property type="entry name" value="BLR3401 PROTEIN"/>
    <property type="match status" value="1"/>
</dbReference>
<gene>
    <name evidence="2" type="ORF">MGWOODY_Clf2086</name>
</gene>
<organism evidence="2">
    <name type="scientific">hydrothermal vent metagenome</name>
    <dbReference type="NCBI Taxonomy" id="652676"/>
    <lineage>
        <taxon>unclassified sequences</taxon>
        <taxon>metagenomes</taxon>
        <taxon>ecological metagenomes</taxon>
    </lineage>
</organism>
<dbReference type="GO" id="GO:0019380">
    <property type="term" value="P:3-phenylpropionate catabolic process"/>
    <property type="evidence" value="ECO:0007669"/>
    <property type="project" value="TreeGrafter"/>
</dbReference>
<dbReference type="SUPFAM" id="SSF54427">
    <property type="entry name" value="NTF2-like"/>
    <property type="match status" value="1"/>
</dbReference>
<keyword evidence="1 2" id="KW-0560">Oxidoreductase</keyword>
<dbReference type="Gene3D" id="3.10.450.50">
    <property type="match status" value="1"/>
</dbReference>